<dbReference type="PANTHER" id="PTHR30146:SF152">
    <property type="entry name" value="TRANSCRIPTIONAL REGULATORY PROTEIN"/>
    <property type="match status" value="1"/>
</dbReference>
<name>A0A1C3VF16_9HYPH</name>
<dbReference type="InterPro" id="IPR010982">
    <property type="entry name" value="Lambda_DNA-bd_dom_sf"/>
</dbReference>
<keyword evidence="1" id="KW-0805">Transcription regulation</keyword>
<dbReference type="Pfam" id="PF13407">
    <property type="entry name" value="Peripla_BP_4"/>
    <property type="match status" value="1"/>
</dbReference>
<reference evidence="6" key="1">
    <citation type="submission" date="2016-08" db="EMBL/GenBank/DDBJ databases">
        <authorList>
            <person name="Varghese N."/>
            <person name="Submissions Spin"/>
        </authorList>
    </citation>
    <scope>NUCLEOTIDE SEQUENCE [LARGE SCALE GENOMIC DNA]</scope>
    <source>
        <strain evidence="6">CCBAU 57015</strain>
    </source>
</reference>
<dbReference type="OrthoDB" id="9805774at2"/>
<dbReference type="RefSeq" id="WP_075854290.1">
    <property type="nucleotide sequence ID" value="NZ_FMAC01000005.1"/>
</dbReference>
<dbReference type="PROSITE" id="PS50932">
    <property type="entry name" value="HTH_LACI_2"/>
    <property type="match status" value="1"/>
</dbReference>
<dbReference type="SMART" id="SM00354">
    <property type="entry name" value="HTH_LACI"/>
    <property type="match status" value="1"/>
</dbReference>
<evidence type="ECO:0000313" key="5">
    <source>
        <dbReference type="EMBL" id="SCB26382.1"/>
    </source>
</evidence>
<dbReference type="InterPro" id="IPR000843">
    <property type="entry name" value="HTH_LacI"/>
</dbReference>
<dbReference type="AlphaFoldDB" id="A0A1C3VF16"/>
<feature type="domain" description="HTH lacI-type" evidence="4">
    <location>
        <begin position="4"/>
        <end position="61"/>
    </location>
</feature>
<sequence length="346" mass="38057">MKKARLVDIAAAAGVGLATVERVLNERGSVRPQTAEKVVLAAKRLGYKGIIPSLYRGTIRIEVILVRPESPFFSRLNRAFERIAASLDSSITVHRTFVEESDPERFAAHIADSSIRRHGLIVAAIDHPAIRESLRKARAAGVEVVQIVSYLTGRDDVFVGIDNYAAGRTAGFYMSRMLRHAKGSIVAICHSWAYQIHRERIRGFSDYLGSRGSPALKFSEVVFGQDDDVKSAEMMTQALHRCPDVVGVYNAGGANLGVGSVLQRFQEQRGGDCVWIAHELNDETRRFIASGLMTLVLDQAPETQARRALDTILSRMAIIDVPVSQEPVPFLTYTAENIGPAASTRR</sequence>
<dbReference type="CDD" id="cd01392">
    <property type="entry name" value="HTH_LacI"/>
    <property type="match status" value="1"/>
</dbReference>
<dbReference type="EMBL" id="FMAC01000005">
    <property type="protein sequence ID" value="SCB26382.1"/>
    <property type="molecule type" value="Genomic_DNA"/>
</dbReference>
<evidence type="ECO:0000313" key="6">
    <source>
        <dbReference type="Proteomes" id="UP000186228"/>
    </source>
</evidence>
<protein>
    <submittedName>
        <fullName evidence="5">Transcriptional regulator, LacI family</fullName>
    </submittedName>
</protein>
<accession>A0A1C3VF16</accession>
<dbReference type="Pfam" id="PF00356">
    <property type="entry name" value="LacI"/>
    <property type="match status" value="1"/>
</dbReference>
<dbReference type="GO" id="GO:0000976">
    <property type="term" value="F:transcription cis-regulatory region binding"/>
    <property type="evidence" value="ECO:0007669"/>
    <property type="project" value="TreeGrafter"/>
</dbReference>
<evidence type="ECO:0000259" key="4">
    <source>
        <dbReference type="PROSITE" id="PS50932"/>
    </source>
</evidence>
<organism evidence="5 6">
    <name type="scientific">Rhizobium hainanense</name>
    <dbReference type="NCBI Taxonomy" id="52131"/>
    <lineage>
        <taxon>Bacteria</taxon>
        <taxon>Pseudomonadati</taxon>
        <taxon>Pseudomonadota</taxon>
        <taxon>Alphaproteobacteria</taxon>
        <taxon>Hyphomicrobiales</taxon>
        <taxon>Rhizobiaceae</taxon>
        <taxon>Rhizobium/Agrobacterium group</taxon>
        <taxon>Rhizobium</taxon>
    </lineage>
</organism>
<dbReference type="CDD" id="cd06307">
    <property type="entry name" value="PBP1_sugar_binding"/>
    <property type="match status" value="1"/>
</dbReference>
<evidence type="ECO:0000256" key="1">
    <source>
        <dbReference type="ARBA" id="ARBA00023015"/>
    </source>
</evidence>
<dbReference type="Gene3D" id="1.10.260.40">
    <property type="entry name" value="lambda repressor-like DNA-binding domains"/>
    <property type="match status" value="1"/>
</dbReference>
<dbReference type="PROSITE" id="PS00356">
    <property type="entry name" value="HTH_LACI_1"/>
    <property type="match status" value="1"/>
</dbReference>
<keyword evidence="2" id="KW-0238">DNA-binding</keyword>
<proteinExistence type="predicted"/>
<gene>
    <name evidence="5" type="ORF">GA0061100_105514</name>
</gene>
<dbReference type="InterPro" id="IPR028082">
    <property type="entry name" value="Peripla_BP_I"/>
</dbReference>
<dbReference type="Proteomes" id="UP000186228">
    <property type="component" value="Unassembled WGS sequence"/>
</dbReference>
<dbReference type="SUPFAM" id="SSF53822">
    <property type="entry name" value="Periplasmic binding protein-like I"/>
    <property type="match status" value="1"/>
</dbReference>
<dbReference type="Gene3D" id="3.40.50.2300">
    <property type="match status" value="2"/>
</dbReference>
<dbReference type="STRING" id="52131.GA0061100_105514"/>
<keyword evidence="6" id="KW-1185">Reference proteome</keyword>
<dbReference type="PANTHER" id="PTHR30146">
    <property type="entry name" value="LACI-RELATED TRANSCRIPTIONAL REPRESSOR"/>
    <property type="match status" value="1"/>
</dbReference>
<dbReference type="InterPro" id="IPR025997">
    <property type="entry name" value="SBP_2_dom"/>
</dbReference>
<evidence type="ECO:0000256" key="3">
    <source>
        <dbReference type="ARBA" id="ARBA00023163"/>
    </source>
</evidence>
<dbReference type="GO" id="GO:0003700">
    <property type="term" value="F:DNA-binding transcription factor activity"/>
    <property type="evidence" value="ECO:0007669"/>
    <property type="project" value="TreeGrafter"/>
</dbReference>
<evidence type="ECO:0000256" key="2">
    <source>
        <dbReference type="ARBA" id="ARBA00023125"/>
    </source>
</evidence>
<dbReference type="SUPFAM" id="SSF47413">
    <property type="entry name" value="lambda repressor-like DNA-binding domains"/>
    <property type="match status" value="1"/>
</dbReference>
<keyword evidence="3" id="KW-0804">Transcription</keyword>